<dbReference type="KEGG" id="dej:AWY79_04405"/>
<dbReference type="Proteomes" id="UP000295506">
    <property type="component" value="Unassembled WGS sequence"/>
</dbReference>
<comment type="similarity">
    <text evidence="2 5">Belongs to the flagella basal body rod proteins family.</text>
</comment>
<protein>
    <recommendedName>
        <fullName evidence="3 5">Flagellar hook protein FlgE</fullName>
    </recommendedName>
</protein>
<evidence type="ECO:0000313" key="12">
    <source>
        <dbReference type="Proteomes" id="UP000055611"/>
    </source>
</evidence>
<dbReference type="Proteomes" id="UP000055611">
    <property type="component" value="Chromosome"/>
</dbReference>
<dbReference type="PANTHER" id="PTHR30435">
    <property type="entry name" value="FLAGELLAR PROTEIN"/>
    <property type="match status" value="1"/>
</dbReference>
<gene>
    <name evidence="10" type="ORF">AWY79_04405</name>
    <name evidence="11" type="ORF">EDC59_104192</name>
</gene>
<reference evidence="11 13" key="2">
    <citation type="submission" date="2019-03" db="EMBL/GenBank/DDBJ databases">
        <title>Genomic Encyclopedia of Type Strains, Phase IV (KMG-IV): sequencing the most valuable type-strain genomes for metagenomic binning, comparative biology and taxonomic classification.</title>
        <authorList>
            <person name="Goeker M."/>
        </authorList>
    </citation>
    <scope>NUCLEOTIDE SEQUENCE [LARGE SCALE GENOMIC DNA]</scope>
    <source>
        <strain evidence="11 13">DSM 101483</strain>
    </source>
</reference>
<evidence type="ECO:0000256" key="4">
    <source>
        <dbReference type="ARBA" id="ARBA00023143"/>
    </source>
</evidence>
<dbReference type="Pfam" id="PF07559">
    <property type="entry name" value="FlgE_D2"/>
    <property type="match status" value="1"/>
</dbReference>
<feature type="domain" description="Flagellar hook protein FlgE D2" evidence="8">
    <location>
        <begin position="220"/>
        <end position="419"/>
    </location>
</feature>
<organism evidence="11 13">
    <name type="scientific">Pseudodesulfovibrio indicus</name>
    <dbReference type="NCBI Taxonomy" id="1716143"/>
    <lineage>
        <taxon>Bacteria</taxon>
        <taxon>Pseudomonadati</taxon>
        <taxon>Thermodesulfobacteriota</taxon>
        <taxon>Desulfovibrionia</taxon>
        <taxon>Desulfovibrionales</taxon>
        <taxon>Desulfovibrionaceae</taxon>
    </lineage>
</organism>
<keyword evidence="12" id="KW-1185">Reference proteome</keyword>
<dbReference type="Pfam" id="PF06429">
    <property type="entry name" value="Flg_bbr_C"/>
    <property type="match status" value="1"/>
</dbReference>
<dbReference type="AlphaFoldDB" id="A0A126QK61"/>
<evidence type="ECO:0000259" key="9">
    <source>
        <dbReference type="Pfam" id="PF22692"/>
    </source>
</evidence>
<dbReference type="GO" id="GO:0005829">
    <property type="term" value="C:cytosol"/>
    <property type="evidence" value="ECO:0007669"/>
    <property type="project" value="TreeGrafter"/>
</dbReference>
<dbReference type="InterPro" id="IPR019776">
    <property type="entry name" value="Flagellar_basal_body_rod_CS"/>
</dbReference>
<dbReference type="InterPro" id="IPR001444">
    <property type="entry name" value="Flag_bb_rod_N"/>
</dbReference>
<evidence type="ECO:0000313" key="11">
    <source>
        <dbReference type="EMBL" id="TDT89199.1"/>
    </source>
</evidence>
<feature type="domain" description="Flagellar basal body rod protein N-terminal" evidence="6">
    <location>
        <begin position="6"/>
        <end position="36"/>
    </location>
</feature>
<dbReference type="Pfam" id="PF00460">
    <property type="entry name" value="Flg_bb_rod"/>
    <property type="match status" value="1"/>
</dbReference>
<dbReference type="GO" id="GO:0009424">
    <property type="term" value="C:bacterial-type flagellum hook"/>
    <property type="evidence" value="ECO:0007669"/>
    <property type="project" value="TreeGrafter"/>
</dbReference>
<dbReference type="PROSITE" id="PS00588">
    <property type="entry name" value="FLAGELLA_BB_ROD"/>
    <property type="match status" value="1"/>
</dbReference>
<evidence type="ECO:0000259" key="8">
    <source>
        <dbReference type="Pfam" id="PF07559"/>
    </source>
</evidence>
<dbReference type="EMBL" id="CP014206">
    <property type="protein sequence ID" value="AMK10410.1"/>
    <property type="molecule type" value="Genomic_DNA"/>
</dbReference>
<dbReference type="InterPro" id="IPR011491">
    <property type="entry name" value="FlgE_D2"/>
</dbReference>
<dbReference type="RefSeq" id="WP_066800842.1">
    <property type="nucleotide sequence ID" value="NZ_CP014206.1"/>
</dbReference>
<dbReference type="GO" id="GO:0071978">
    <property type="term" value="P:bacterial-type flagellum-dependent swarming motility"/>
    <property type="evidence" value="ECO:0007669"/>
    <property type="project" value="TreeGrafter"/>
</dbReference>
<evidence type="ECO:0000256" key="5">
    <source>
        <dbReference type="RuleBase" id="RU362116"/>
    </source>
</evidence>
<accession>A0A126QK61</accession>
<proteinExistence type="inferred from homology"/>
<dbReference type="InterPro" id="IPR010930">
    <property type="entry name" value="Flg_bb/hook_C_dom"/>
</dbReference>
<evidence type="ECO:0000256" key="1">
    <source>
        <dbReference type="ARBA" id="ARBA00004117"/>
    </source>
</evidence>
<dbReference type="InterPro" id="IPR037925">
    <property type="entry name" value="FlgE/F/G-like"/>
</dbReference>
<evidence type="ECO:0000313" key="10">
    <source>
        <dbReference type="EMBL" id="AMK10410.1"/>
    </source>
</evidence>
<dbReference type="NCBIfam" id="TIGR03506">
    <property type="entry name" value="FlgEFG_subfam"/>
    <property type="match status" value="1"/>
</dbReference>
<reference evidence="10 12" key="1">
    <citation type="journal article" date="2016" name="Front. Microbiol.">
        <title>Genome Sequence of the Piezophilic, Mesophilic Sulfate-Reducing Bacterium Desulfovibrio indicus J2T.</title>
        <authorList>
            <person name="Cao J."/>
            <person name="Maignien L."/>
            <person name="Shao Z."/>
            <person name="Alain K."/>
            <person name="Jebbar M."/>
        </authorList>
    </citation>
    <scope>NUCLEOTIDE SEQUENCE [LARGE SCALE GENOMIC DNA]</scope>
    <source>
        <strain evidence="10 12">J2</strain>
    </source>
</reference>
<keyword evidence="11" id="KW-0966">Cell projection</keyword>
<dbReference type="InterPro" id="IPR037058">
    <property type="entry name" value="Falgellar_hook_FlgE_sf"/>
</dbReference>
<sequence>MSFGSMYVGATGVIAHSQGMQVLANNLANVNTIGYRRSELLFGDLISQQMGSGGAQYDSGVFRTSQIGKGVGVSTIRPSFNEGSLENTNAVTDLALSGEGFFGVSDPSMGGTGATHYTRAGSFRFNNDAYLVDAAGFRLQGYAYDQETGQWDTAVSDIRLPYEDVIVDGETARVVRSEPVATNSVEVVANLDHSATEVFSSTDNPFFSMLEAYNGSQSNAATPFGDTEPQYSTAMDVFDAEGNSYEMTVYYDPVNPDTLSNAVPGYSYWEYVIAMPGDADGSAAYGTSGAGLAGMGVLTFNSRGALVNQSAFSLDPSASGDPKDLASWVPATFDEEGLPQFNFTFGADGQSTGEVSTIGYDFGVNSQSSSWRSHGTGSAATLGTDADLLPEMADMDRDARVTTSFAQPSFTGYYNQDGYTWGYLNYLSVDEEGILSGHFSNGQTEELYQVGVYKFNSPWGLSRDGHTNFVATEASGGAIEGVAGDRGRGTINQNSLESSNVDMADEFSNMIVTQRGYQANTKVITTADTMLNTLISVKR</sequence>
<comment type="function">
    <text evidence="5">A flexible structure which links the flagellar filament to the drive apparatus in the basal body.</text>
</comment>
<dbReference type="SUPFAM" id="SSF117143">
    <property type="entry name" value="Flagellar hook protein flgE"/>
    <property type="match status" value="1"/>
</dbReference>
<keyword evidence="11" id="KW-0969">Cilium</keyword>
<dbReference type="InterPro" id="IPR020013">
    <property type="entry name" value="Flagellar_FlgE/F/G"/>
</dbReference>
<dbReference type="InterPro" id="IPR053967">
    <property type="entry name" value="LlgE_F_G-like_D1"/>
</dbReference>
<evidence type="ECO:0000259" key="7">
    <source>
        <dbReference type="Pfam" id="PF06429"/>
    </source>
</evidence>
<keyword evidence="11" id="KW-0282">Flagellum</keyword>
<evidence type="ECO:0000256" key="3">
    <source>
        <dbReference type="ARBA" id="ARBA00019015"/>
    </source>
</evidence>
<evidence type="ECO:0000256" key="2">
    <source>
        <dbReference type="ARBA" id="ARBA00009677"/>
    </source>
</evidence>
<dbReference type="PANTHER" id="PTHR30435:SF1">
    <property type="entry name" value="FLAGELLAR HOOK PROTEIN FLGE"/>
    <property type="match status" value="1"/>
</dbReference>
<feature type="domain" description="Flagellar hook protein FlgE/F/G-like D1" evidence="9">
    <location>
        <begin position="95"/>
        <end position="161"/>
    </location>
</feature>
<dbReference type="EMBL" id="SOBK01000004">
    <property type="protein sequence ID" value="TDT89199.1"/>
    <property type="molecule type" value="Genomic_DNA"/>
</dbReference>
<feature type="domain" description="Flagellar basal-body/hook protein C-terminal" evidence="7">
    <location>
        <begin position="493"/>
        <end position="536"/>
    </location>
</feature>
<name>A0A126QK61_9BACT</name>
<evidence type="ECO:0000259" key="6">
    <source>
        <dbReference type="Pfam" id="PF00460"/>
    </source>
</evidence>
<dbReference type="Gene3D" id="2.60.98.20">
    <property type="entry name" value="Flagellar hook protein FlgE"/>
    <property type="match status" value="1"/>
</dbReference>
<dbReference type="Pfam" id="PF22692">
    <property type="entry name" value="LlgE_F_G_D1"/>
    <property type="match status" value="1"/>
</dbReference>
<evidence type="ECO:0000313" key="13">
    <source>
        <dbReference type="Proteomes" id="UP000295506"/>
    </source>
</evidence>
<dbReference type="OrthoDB" id="9804559at2"/>
<comment type="subcellular location">
    <subcellularLocation>
        <location evidence="1 5">Bacterial flagellum basal body</location>
    </subcellularLocation>
</comment>
<keyword evidence="4 5" id="KW-0975">Bacterial flagellum</keyword>
<dbReference type="GO" id="GO:0009425">
    <property type="term" value="C:bacterial-type flagellum basal body"/>
    <property type="evidence" value="ECO:0007669"/>
    <property type="project" value="UniProtKB-SubCell"/>
</dbReference>